<name>A0ACB9H3I0_CICIN</name>
<comment type="caution">
    <text evidence="1">The sequence shown here is derived from an EMBL/GenBank/DDBJ whole genome shotgun (WGS) entry which is preliminary data.</text>
</comment>
<sequence>MAVISTVIKTEHHRTRQTPSAVVRPPLPPYDVVLPFWVSSNSTGVVAASHLFSHFRCLPFGFPVLISFSLDLPTFPNLSMDIKGIRRNYRHEFGEVKKFEMLNVKLRFQIGN</sequence>
<evidence type="ECO:0000313" key="2">
    <source>
        <dbReference type="Proteomes" id="UP001055811"/>
    </source>
</evidence>
<reference evidence="2" key="1">
    <citation type="journal article" date="2022" name="Mol. Ecol. Resour.">
        <title>The genomes of chicory, endive, great burdock and yacon provide insights into Asteraceae palaeo-polyploidization history and plant inulin production.</title>
        <authorList>
            <person name="Fan W."/>
            <person name="Wang S."/>
            <person name="Wang H."/>
            <person name="Wang A."/>
            <person name="Jiang F."/>
            <person name="Liu H."/>
            <person name="Zhao H."/>
            <person name="Xu D."/>
            <person name="Zhang Y."/>
        </authorList>
    </citation>
    <scope>NUCLEOTIDE SEQUENCE [LARGE SCALE GENOMIC DNA]</scope>
    <source>
        <strain evidence="2">cv. Punajuju</strain>
    </source>
</reference>
<dbReference type="Proteomes" id="UP001055811">
    <property type="component" value="Linkage Group LG01"/>
</dbReference>
<gene>
    <name evidence="1" type="ORF">L2E82_02640</name>
</gene>
<evidence type="ECO:0000313" key="1">
    <source>
        <dbReference type="EMBL" id="KAI3789836.1"/>
    </source>
</evidence>
<keyword evidence="2" id="KW-1185">Reference proteome</keyword>
<reference evidence="1 2" key="2">
    <citation type="journal article" date="2022" name="Mol. Ecol. Resour.">
        <title>The genomes of chicory, endive, great burdock and yacon provide insights into Asteraceae paleo-polyploidization history and plant inulin production.</title>
        <authorList>
            <person name="Fan W."/>
            <person name="Wang S."/>
            <person name="Wang H."/>
            <person name="Wang A."/>
            <person name="Jiang F."/>
            <person name="Liu H."/>
            <person name="Zhao H."/>
            <person name="Xu D."/>
            <person name="Zhang Y."/>
        </authorList>
    </citation>
    <scope>NUCLEOTIDE SEQUENCE [LARGE SCALE GENOMIC DNA]</scope>
    <source>
        <strain evidence="2">cv. Punajuju</strain>
        <tissue evidence="1">Leaves</tissue>
    </source>
</reference>
<protein>
    <submittedName>
        <fullName evidence="1">Uncharacterized protein</fullName>
    </submittedName>
</protein>
<proteinExistence type="predicted"/>
<organism evidence="1 2">
    <name type="scientific">Cichorium intybus</name>
    <name type="common">Chicory</name>
    <dbReference type="NCBI Taxonomy" id="13427"/>
    <lineage>
        <taxon>Eukaryota</taxon>
        <taxon>Viridiplantae</taxon>
        <taxon>Streptophyta</taxon>
        <taxon>Embryophyta</taxon>
        <taxon>Tracheophyta</taxon>
        <taxon>Spermatophyta</taxon>
        <taxon>Magnoliopsida</taxon>
        <taxon>eudicotyledons</taxon>
        <taxon>Gunneridae</taxon>
        <taxon>Pentapetalae</taxon>
        <taxon>asterids</taxon>
        <taxon>campanulids</taxon>
        <taxon>Asterales</taxon>
        <taxon>Asteraceae</taxon>
        <taxon>Cichorioideae</taxon>
        <taxon>Cichorieae</taxon>
        <taxon>Cichoriinae</taxon>
        <taxon>Cichorium</taxon>
    </lineage>
</organism>
<accession>A0ACB9H3I0</accession>
<dbReference type="EMBL" id="CM042009">
    <property type="protein sequence ID" value="KAI3789836.1"/>
    <property type="molecule type" value="Genomic_DNA"/>
</dbReference>